<dbReference type="InterPro" id="IPR057776">
    <property type="entry name" value="UTP23_sensor"/>
</dbReference>
<sequence length="106" mass="11713">MVLDKPSPGSAAHVQAVQTGQLVTVQQQQSIPTLKEEQGLVNSTESWGRKRKRKGGPNPLSCLKKKKIQGQQQQKPAGEKKKRNHHRKRAGRGGLEVESIAQTEKD</sequence>
<dbReference type="AlphaFoldDB" id="A0A662YYJ5"/>
<comment type="caution">
    <text evidence="3">The sequence shown here is derived from an EMBL/GenBank/DDBJ whole genome shotgun (WGS) entry which is preliminary data.</text>
</comment>
<keyword evidence="4" id="KW-1185">Reference proteome</keyword>
<evidence type="ECO:0000313" key="3">
    <source>
        <dbReference type="EMBL" id="RXN00649.1"/>
    </source>
</evidence>
<evidence type="ECO:0000256" key="1">
    <source>
        <dbReference type="SAM" id="MobiDB-lite"/>
    </source>
</evidence>
<reference evidence="3 4" key="1">
    <citation type="submission" date="2019-01" db="EMBL/GenBank/DDBJ databases">
        <title>Draft Genome and Complete Hox-Cluster Characterization of the Sterlet Sturgeon (Acipenser ruthenus).</title>
        <authorList>
            <person name="Wei Q."/>
        </authorList>
    </citation>
    <scope>NUCLEOTIDE SEQUENCE [LARGE SCALE GENOMIC DNA]</scope>
    <source>
        <strain evidence="3">WHYD16114868_AA</strain>
        <tissue evidence="3">Blood</tissue>
    </source>
</reference>
<feature type="region of interest" description="Disordered" evidence="1">
    <location>
        <begin position="28"/>
        <end position="106"/>
    </location>
</feature>
<name>A0A662YYJ5_ACIRT</name>
<accession>A0A662YYJ5</accession>
<dbReference type="EMBL" id="SCEB01000148">
    <property type="protein sequence ID" value="RXN00649.1"/>
    <property type="molecule type" value="Genomic_DNA"/>
</dbReference>
<protein>
    <submittedName>
        <fullName evidence="3">rRNA-processing protein UTP23-like</fullName>
    </submittedName>
</protein>
<proteinExistence type="predicted"/>
<dbReference type="Proteomes" id="UP000289886">
    <property type="component" value="Unassembled WGS sequence"/>
</dbReference>
<evidence type="ECO:0000313" key="4">
    <source>
        <dbReference type="Proteomes" id="UP000289886"/>
    </source>
</evidence>
<gene>
    <name evidence="3" type="ORF">EOD39_8991</name>
</gene>
<feature type="compositionally biased region" description="Basic residues" evidence="1">
    <location>
        <begin position="80"/>
        <end position="91"/>
    </location>
</feature>
<organism evidence="3 4">
    <name type="scientific">Acipenser ruthenus</name>
    <name type="common">Sterlet sturgeon</name>
    <dbReference type="NCBI Taxonomy" id="7906"/>
    <lineage>
        <taxon>Eukaryota</taxon>
        <taxon>Metazoa</taxon>
        <taxon>Chordata</taxon>
        <taxon>Craniata</taxon>
        <taxon>Vertebrata</taxon>
        <taxon>Euteleostomi</taxon>
        <taxon>Actinopterygii</taxon>
        <taxon>Chondrostei</taxon>
        <taxon>Acipenseriformes</taxon>
        <taxon>Acipenseridae</taxon>
        <taxon>Acipenser</taxon>
    </lineage>
</organism>
<evidence type="ECO:0000259" key="2">
    <source>
        <dbReference type="Pfam" id="PF24779"/>
    </source>
</evidence>
<feature type="domain" description="UTP23 sensor motif region" evidence="2">
    <location>
        <begin position="49"/>
        <end position="67"/>
    </location>
</feature>
<dbReference type="Pfam" id="PF24779">
    <property type="entry name" value="UTP23_sensor"/>
    <property type="match status" value="1"/>
</dbReference>